<reference evidence="3" key="1">
    <citation type="submission" date="2016-09" db="EMBL/GenBank/DDBJ databases">
        <authorList>
            <person name="Strepis N."/>
        </authorList>
    </citation>
    <scope>NUCLEOTIDE SEQUENCE [LARGE SCALE GENOMIC DNA]</scope>
</reference>
<evidence type="ECO:0000313" key="2">
    <source>
        <dbReference type="EMBL" id="SHE24939.1"/>
    </source>
</evidence>
<evidence type="ECO:0000256" key="1">
    <source>
        <dbReference type="SAM" id="Phobius"/>
    </source>
</evidence>
<organism evidence="2 3">
    <name type="scientific">Actinomyces glycerinitolerans</name>
    <dbReference type="NCBI Taxonomy" id="1892869"/>
    <lineage>
        <taxon>Bacteria</taxon>
        <taxon>Bacillati</taxon>
        <taxon>Actinomycetota</taxon>
        <taxon>Actinomycetes</taxon>
        <taxon>Actinomycetales</taxon>
        <taxon>Actinomycetaceae</taxon>
        <taxon>Actinomyces</taxon>
    </lineage>
</organism>
<dbReference type="Proteomes" id="UP000184291">
    <property type="component" value="Unassembled WGS sequence"/>
</dbReference>
<proteinExistence type="predicted"/>
<dbReference type="EMBL" id="FQTT01000009">
    <property type="protein sequence ID" value="SHE24939.1"/>
    <property type="molecule type" value="Genomic_DNA"/>
</dbReference>
<keyword evidence="1" id="KW-1133">Transmembrane helix</keyword>
<sequence>MTTPPPHPPLPNGAFRLHDSYLNDILWFAFIVLASTCLVWLLLFFDTPGPPPKRTRPAIPSLLAASPAIAASFLFARLWWHESQRIQATYPVLAQLAVTAAGIGIAAGSDIGLRRAMSRAAKTAKTPTRTARSPRMTGAPTRAAAATLAAAAVALSVPSAVFVATSVQVTAAEPEPIPETLSDGVRWQRVIDHDYDDDIAGVIAGAVGPILITDHGAMGLDSSTGETTWSYSRPARLHEIAHDCSPSTQAHCDTVLSPDGTHLVIGYGHYPLEIVFVVLNTTNGEVVFEHTYKSKFDRDEDIDELWEYNHPVVQVTDHVLVVEQEVLSLTDGSLLDTMPDAQALRGDVPKCPADDSVGCRRRRPPASAGHSTLVLKTVCWGRDDYPDNDFNDVDYTWCEMGVAPDSDLTAVTTVRAVVPSDEADSDVGPVVGGWTVRYADPDAAYEELIRSNQSEDPDSLSFPLEAVSLDAMAGFTDAEPVALGDLNRPERNETAHTLTILGTPEPYKLTARTHFDPVTKQVYADADAPFVGPGYLDSLRPSESRTDDGTDLVGTDGTIAMHVNYPDPQPNLEYQTRFSPYLVQAPGAVVVVDTRQIHQRGNYDPTPIGYETVIYGVG</sequence>
<feature type="transmembrane region" description="Helical" evidence="1">
    <location>
        <begin position="92"/>
        <end position="113"/>
    </location>
</feature>
<feature type="transmembrane region" description="Helical" evidence="1">
    <location>
        <begin position="143"/>
        <end position="164"/>
    </location>
</feature>
<dbReference type="STRING" id="1892869.ACGLYG10_1151"/>
<protein>
    <submittedName>
        <fullName evidence="2">Uncharacterized protein</fullName>
    </submittedName>
</protein>
<dbReference type="InterPro" id="IPR015943">
    <property type="entry name" value="WD40/YVTN_repeat-like_dom_sf"/>
</dbReference>
<dbReference type="Gene3D" id="2.130.10.10">
    <property type="entry name" value="YVTN repeat-like/Quinoprotein amine dehydrogenase"/>
    <property type="match status" value="1"/>
</dbReference>
<gene>
    <name evidence="2" type="ORF">ACGLYG10_1151</name>
</gene>
<feature type="transmembrane region" description="Helical" evidence="1">
    <location>
        <begin position="25"/>
        <end position="45"/>
    </location>
</feature>
<keyword evidence="3" id="KW-1185">Reference proteome</keyword>
<keyword evidence="1" id="KW-0472">Membrane</keyword>
<evidence type="ECO:0000313" key="3">
    <source>
        <dbReference type="Proteomes" id="UP000184291"/>
    </source>
</evidence>
<feature type="transmembrane region" description="Helical" evidence="1">
    <location>
        <begin position="57"/>
        <end position="80"/>
    </location>
</feature>
<keyword evidence="1" id="KW-0812">Transmembrane</keyword>
<name>A0A1M4RYD2_9ACTO</name>
<dbReference type="AlphaFoldDB" id="A0A1M4RYD2"/>
<accession>A0A1M4RYD2</accession>